<organism evidence="2 3">
    <name type="scientific">Microlunatus ginsengisoli</name>
    <dbReference type="NCBI Taxonomy" id="363863"/>
    <lineage>
        <taxon>Bacteria</taxon>
        <taxon>Bacillati</taxon>
        <taxon>Actinomycetota</taxon>
        <taxon>Actinomycetes</taxon>
        <taxon>Propionibacteriales</taxon>
        <taxon>Propionibacteriaceae</taxon>
        <taxon>Microlunatus</taxon>
    </lineage>
</organism>
<proteinExistence type="predicted"/>
<dbReference type="EMBL" id="BAABAB010000014">
    <property type="protein sequence ID" value="GAA3617832.1"/>
    <property type="molecule type" value="Genomic_DNA"/>
</dbReference>
<dbReference type="InterPro" id="IPR013783">
    <property type="entry name" value="Ig-like_fold"/>
</dbReference>
<dbReference type="Proteomes" id="UP001501490">
    <property type="component" value="Unassembled WGS sequence"/>
</dbReference>
<feature type="compositionally biased region" description="Polar residues" evidence="1">
    <location>
        <begin position="520"/>
        <end position="543"/>
    </location>
</feature>
<dbReference type="SUPFAM" id="SSF50998">
    <property type="entry name" value="Quinoprotein alcohol dehydrogenase-like"/>
    <property type="match status" value="1"/>
</dbReference>
<dbReference type="Gene3D" id="2.40.128.630">
    <property type="match status" value="1"/>
</dbReference>
<comment type="caution">
    <text evidence="2">The sequence shown here is derived from an EMBL/GenBank/DDBJ whole genome shotgun (WGS) entry which is preliminary data.</text>
</comment>
<evidence type="ECO:0000313" key="3">
    <source>
        <dbReference type="Proteomes" id="UP001501490"/>
    </source>
</evidence>
<name>A0ABP6ZUK4_9ACTN</name>
<protein>
    <recommendedName>
        <fullName evidence="4">Fibronectin type-III domain-containing protein</fullName>
    </recommendedName>
</protein>
<dbReference type="PANTHER" id="PTHR31778">
    <property type="entry name" value="BUD SITE SELECTION PROTEIN RAX2"/>
    <property type="match status" value="1"/>
</dbReference>
<accession>A0ABP6ZUK4</accession>
<evidence type="ECO:0000313" key="2">
    <source>
        <dbReference type="EMBL" id="GAA3617832.1"/>
    </source>
</evidence>
<dbReference type="PANTHER" id="PTHR31778:SF2">
    <property type="entry name" value="BUD SITE SELECTION PROTEIN RAX2"/>
    <property type="match status" value="1"/>
</dbReference>
<feature type="region of interest" description="Disordered" evidence="1">
    <location>
        <begin position="519"/>
        <end position="543"/>
    </location>
</feature>
<sequence>MPTLRARATTGVTADALPTVQINGVVWTQVMIGNIVYAGGEFTSARPAGSAKGKNEVARKNLLAYDITTGKLVTTFRPGAFDKAVKTLAVSADKKTLYVGGAFTKVGSSARGRFAAVDAKTGSLRKQAPKFDRQVNALAVKGSTVYVGGMFSKVGSAKRARLAAVNASTGKVTGWRPTANDTVLALVATADGKRVIAGGRFTKLNKTAATGMGSLDAKTGGTHTWKINKVVKNSGAKSAIWSLKTDGTTVYGTGYAYGSGNFEGVFAASAGDGSVRWIQDCHGDTYDVAPIGDYVYSVGHAHYCANIGGFPDTNPRTIWNRALAVSKSAAGVVAPNAQARAGSQSYGNFVGQPAPALYTWFPNLADGSYTGQKQAAWSVVGNGTYISLGGEFPTVNGVAQQGLVRFAVPSKAPNKVGPQVTSLATLPTATLQSDGSVALSWKANWDRDDLRLSYQLRRNGVVIATQSADSTYWNRPTLSTVDTDPAAGLSGSDRSVSYTVTALDPSGNAVTSAAAKVTLPVSQPSPGPSDSTPSATEPTTGTP</sequence>
<gene>
    <name evidence="2" type="ORF">GCM10022236_20080</name>
</gene>
<evidence type="ECO:0000256" key="1">
    <source>
        <dbReference type="SAM" id="MobiDB-lite"/>
    </source>
</evidence>
<reference evidence="3" key="1">
    <citation type="journal article" date="2019" name="Int. J. Syst. Evol. Microbiol.">
        <title>The Global Catalogue of Microorganisms (GCM) 10K type strain sequencing project: providing services to taxonomists for standard genome sequencing and annotation.</title>
        <authorList>
            <consortium name="The Broad Institute Genomics Platform"/>
            <consortium name="The Broad Institute Genome Sequencing Center for Infectious Disease"/>
            <person name="Wu L."/>
            <person name="Ma J."/>
        </authorList>
    </citation>
    <scope>NUCLEOTIDE SEQUENCE [LARGE SCALE GENOMIC DNA]</scope>
    <source>
        <strain evidence="3">JCM 16929</strain>
    </source>
</reference>
<dbReference type="Gene3D" id="2.60.40.10">
    <property type="entry name" value="Immunoglobulins"/>
    <property type="match status" value="1"/>
</dbReference>
<dbReference type="InterPro" id="IPR011047">
    <property type="entry name" value="Quinoprotein_ADH-like_sf"/>
</dbReference>
<evidence type="ECO:0008006" key="4">
    <source>
        <dbReference type="Google" id="ProtNLM"/>
    </source>
</evidence>
<keyword evidence="3" id="KW-1185">Reference proteome</keyword>